<dbReference type="NCBIfam" id="NF008693">
    <property type="entry name" value="PRK11713.2-3"/>
    <property type="match status" value="1"/>
</dbReference>
<reference evidence="13" key="1">
    <citation type="submission" date="2020-05" db="EMBL/GenBank/DDBJ databases">
        <authorList>
            <person name="Chiriac C."/>
            <person name="Salcher M."/>
            <person name="Ghai R."/>
            <person name="Kavagutti S V."/>
        </authorList>
    </citation>
    <scope>NUCLEOTIDE SEQUENCE</scope>
</reference>
<dbReference type="EC" id="2.1.1.193" evidence="3"/>
<dbReference type="GO" id="GO:0070475">
    <property type="term" value="P:rRNA base methylation"/>
    <property type="evidence" value="ECO:0007669"/>
    <property type="project" value="TreeGrafter"/>
</dbReference>
<evidence type="ECO:0000256" key="9">
    <source>
        <dbReference type="ARBA" id="ARBA00025699"/>
    </source>
</evidence>
<evidence type="ECO:0000259" key="11">
    <source>
        <dbReference type="Pfam" id="PF04452"/>
    </source>
</evidence>
<dbReference type="SUPFAM" id="SSF75217">
    <property type="entry name" value="alpha/beta knot"/>
    <property type="match status" value="1"/>
</dbReference>
<dbReference type="InterPro" id="IPR015947">
    <property type="entry name" value="PUA-like_sf"/>
</dbReference>
<comment type="catalytic activity">
    <reaction evidence="10">
        <text>uridine(1498) in 16S rRNA + S-adenosyl-L-methionine = N(3)-methyluridine(1498) in 16S rRNA + S-adenosyl-L-homocysteine + H(+)</text>
        <dbReference type="Rhea" id="RHEA:42920"/>
        <dbReference type="Rhea" id="RHEA-COMP:10283"/>
        <dbReference type="Rhea" id="RHEA-COMP:10284"/>
        <dbReference type="ChEBI" id="CHEBI:15378"/>
        <dbReference type="ChEBI" id="CHEBI:57856"/>
        <dbReference type="ChEBI" id="CHEBI:59789"/>
        <dbReference type="ChEBI" id="CHEBI:65315"/>
        <dbReference type="ChEBI" id="CHEBI:74502"/>
        <dbReference type="EC" id="2.1.1.193"/>
    </reaction>
</comment>
<evidence type="ECO:0000313" key="14">
    <source>
        <dbReference type="EMBL" id="CAB4668920.1"/>
    </source>
</evidence>
<dbReference type="InterPro" id="IPR046887">
    <property type="entry name" value="RsmE_PUA-like"/>
</dbReference>
<name>A0A6J6IV55_9ZZZZ</name>
<dbReference type="PANTHER" id="PTHR30027:SF3">
    <property type="entry name" value="16S RRNA (URACIL(1498)-N(3))-METHYLTRANSFERASE"/>
    <property type="match status" value="1"/>
</dbReference>
<dbReference type="SUPFAM" id="SSF88697">
    <property type="entry name" value="PUA domain-like"/>
    <property type="match status" value="1"/>
</dbReference>
<evidence type="ECO:0000256" key="2">
    <source>
        <dbReference type="ARBA" id="ARBA00005528"/>
    </source>
</evidence>
<keyword evidence="6" id="KW-0489">Methyltransferase</keyword>
<feature type="domain" description="Ribosomal RNA small subunit methyltransferase E methyltransferase" evidence="11">
    <location>
        <begin position="90"/>
        <end position="251"/>
    </location>
</feature>
<dbReference type="Gene3D" id="2.40.240.20">
    <property type="entry name" value="Hypothetical PUA domain-like, domain 1"/>
    <property type="match status" value="1"/>
</dbReference>
<dbReference type="AlphaFoldDB" id="A0A6J6IV55"/>
<proteinExistence type="inferred from homology"/>
<evidence type="ECO:0000313" key="13">
    <source>
        <dbReference type="EMBL" id="CAB4628304.1"/>
    </source>
</evidence>
<gene>
    <name evidence="13" type="ORF">UFOPK2106_00074</name>
    <name evidence="14" type="ORF">UFOPK2328_00443</name>
</gene>
<dbReference type="Pfam" id="PF04452">
    <property type="entry name" value="Methyltrans_RNA"/>
    <property type="match status" value="1"/>
</dbReference>
<dbReference type="InterPro" id="IPR006700">
    <property type="entry name" value="RsmE"/>
</dbReference>
<dbReference type="Gene3D" id="3.40.1280.10">
    <property type="match status" value="1"/>
</dbReference>
<dbReference type="CDD" id="cd18084">
    <property type="entry name" value="RsmE-like"/>
    <property type="match status" value="1"/>
</dbReference>
<evidence type="ECO:0000256" key="7">
    <source>
        <dbReference type="ARBA" id="ARBA00022679"/>
    </source>
</evidence>
<keyword evidence="8" id="KW-0949">S-adenosyl-L-methionine</keyword>
<comment type="subcellular location">
    <subcellularLocation>
        <location evidence="1">Cytoplasm</location>
    </subcellularLocation>
</comment>
<feature type="domain" description="Ribosomal RNA small subunit methyltransferase E PUA-like" evidence="12">
    <location>
        <begin position="34"/>
        <end position="77"/>
    </location>
</feature>
<evidence type="ECO:0000256" key="8">
    <source>
        <dbReference type="ARBA" id="ARBA00022691"/>
    </source>
</evidence>
<dbReference type="GO" id="GO:0070042">
    <property type="term" value="F:rRNA (uridine-N3-)-methyltransferase activity"/>
    <property type="evidence" value="ECO:0007669"/>
    <property type="project" value="TreeGrafter"/>
</dbReference>
<evidence type="ECO:0000256" key="1">
    <source>
        <dbReference type="ARBA" id="ARBA00004496"/>
    </source>
</evidence>
<dbReference type="InterPro" id="IPR046886">
    <property type="entry name" value="RsmE_MTase_dom"/>
</dbReference>
<dbReference type="NCBIfam" id="TIGR00046">
    <property type="entry name" value="RsmE family RNA methyltransferase"/>
    <property type="match status" value="1"/>
</dbReference>
<evidence type="ECO:0000256" key="6">
    <source>
        <dbReference type="ARBA" id="ARBA00022603"/>
    </source>
</evidence>
<dbReference type="PANTHER" id="PTHR30027">
    <property type="entry name" value="RIBOSOMAL RNA SMALL SUBUNIT METHYLTRANSFERASE E"/>
    <property type="match status" value="1"/>
</dbReference>
<organism evidence="13">
    <name type="scientific">freshwater metagenome</name>
    <dbReference type="NCBI Taxonomy" id="449393"/>
    <lineage>
        <taxon>unclassified sequences</taxon>
        <taxon>metagenomes</taxon>
        <taxon>ecological metagenomes</taxon>
    </lineage>
</organism>
<dbReference type="GO" id="GO:0005737">
    <property type="term" value="C:cytoplasm"/>
    <property type="evidence" value="ECO:0007669"/>
    <property type="project" value="UniProtKB-SubCell"/>
</dbReference>
<evidence type="ECO:0000256" key="4">
    <source>
        <dbReference type="ARBA" id="ARBA00022490"/>
    </source>
</evidence>
<dbReference type="InterPro" id="IPR029028">
    <property type="entry name" value="Alpha/beta_knot_MTases"/>
</dbReference>
<comment type="function">
    <text evidence="9">Specifically methylates the N3 position of the uracil ring of uridine 1498 (m3U1498) in 16S rRNA. Acts on the fully assembled 30S ribosomal subunit.</text>
</comment>
<dbReference type="InterPro" id="IPR029026">
    <property type="entry name" value="tRNA_m1G_MTases_N"/>
</dbReference>
<accession>A0A6J6IV55</accession>
<evidence type="ECO:0000256" key="5">
    <source>
        <dbReference type="ARBA" id="ARBA00022552"/>
    </source>
</evidence>
<sequence>MLASQVRSRADAVVEPLFFAAIGKDTLVGSTFVLGGPEAKHAVGVRRMIPGEAIAISDGSGLKLRGKVSKVGKDTLDMNVESVEMVPAPKVALHLVQALAKGDRDELAIQACTELGVYGVIPWQADRSISIWKDDKKIKGQTRWQTIVTEAAKQSLRAFAPSVEAVQNSQELISRLSDFDSVLVLDPEAKISISQASIPDSGSVAIVVGPEGGISDSELGAFALAGFTSVRLGAGVLRTSTAGMAAVSYLQAKLGDWN</sequence>
<dbReference type="EMBL" id="CAEZWX010000046">
    <property type="protein sequence ID" value="CAB4668920.1"/>
    <property type="molecule type" value="Genomic_DNA"/>
</dbReference>
<evidence type="ECO:0000256" key="10">
    <source>
        <dbReference type="ARBA" id="ARBA00047944"/>
    </source>
</evidence>
<keyword evidence="4" id="KW-0963">Cytoplasm</keyword>
<evidence type="ECO:0000256" key="3">
    <source>
        <dbReference type="ARBA" id="ARBA00012328"/>
    </source>
</evidence>
<comment type="similarity">
    <text evidence="2">Belongs to the RNA methyltransferase RsmE family.</text>
</comment>
<keyword evidence="5" id="KW-0698">rRNA processing</keyword>
<evidence type="ECO:0000259" key="12">
    <source>
        <dbReference type="Pfam" id="PF20260"/>
    </source>
</evidence>
<keyword evidence="7" id="KW-0808">Transferase</keyword>
<protein>
    <recommendedName>
        <fullName evidence="3">16S rRNA (uracil(1498)-N(3))-methyltransferase</fullName>
        <ecNumber evidence="3">2.1.1.193</ecNumber>
    </recommendedName>
</protein>
<dbReference type="Pfam" id="PF20260">
    <property type="entry name" value="PUA_4"/>
    <property type="match status" value="1"/>
</dbReference>
<dbReference type="EMBL" id="CAEZVS010000004">
    <property type="protein sequence ID" value="CAB4628304.1"/>
    <property type="molecule type" value="Genomic_DNA"/>
</dbReference>
<dbReference type="PIRSF" id="PIRSF015601">
    <property type="entry name" value="MTase_slr0722"/>
    <property type="match status" value="1"/>
</dbReference>